<dbReference type="GO" id="GO:0003677">
    <property type="term" value="F:DNA binding"/>
    <property type="evidence" value="ECO:0007669"/>
    <property type="project" value="UniProtKB-UniRule"/>
</dbReference>
<keyword evidence="3" id="KW-0862">Zinc</keyword>
<protein>
    <recommendedName>
        <fullName evidence="6">THAP-type domain-containing protein</fullName>
    </recommendedName>
</protein>
<evidence type="ECO:0000259" key="6">
    <source>
        <dbReference type="PROSITE" id="PS50950"/>
    </source>
</evidence>
<feature type="domain" description="THAP-type" evidence="6">
    <location>
        <begin position="1"/>
        <end position="84"/>
    </location>
</feature>
<sequence>MPINCSAPGCRINSDKEERIPVFKMPQKPGELRHARLHALHREDIEAEVVYVCVKHFREDVEYTFRALNGYDYYLSHSATKHTRLSQEPKDDELLNQAVTLSLR</sequence>
<dbReference type="AlphaFoldDB" id="A0AAV7JIP7"/>
<dbReference type="Proteomes" id="UP001165289">
    <property type="component" value="Unassembled WGS sequence"/>
</dbReference>
<evidence type="ECO:0000313" key="8">
    <source>
        <dbReference type="Proteomes" id="UP001165289"/>
    </source>
</evidence>
<evidence type="ECO:0000313" key="7">
    <source>
        <dbReference type="EMBL" id="KAI6648812.1"/>
    </source>
</evidence>
<organism evidence="7 8">
    <name type="scientific">Oopsacas minuta</name>
    <dbReference type="NCBI Taxonomy" id="111878"/>
    <lineage>
        <taxon>Eukaryota</taxon>
        <taxon>Metazoa</taxon>
        <taxon>Porifera</taxon>
        <taxon>Hexactinellida</taxon>
        <taxon>Hexasterophora</taxon>
        <taxon>Lyssacinosida</taxon>
        <taxon>Leucopsacidae</taxon>
        <taxon>Oopsacas</taxon>
    </lineage>
</organism>
<proteinExistence type="predicted"/>
<name>A0AAV7JIP7_9METZ</name>
<evidence type="ECO:0000256" key="1">
    <source>
        <dbReference type="ARBA" id="ARBA00022723"/>
    </source>
</evidence>
<dbReference type="SUPFAM" id="SSF57716">
    <property type="entry name" value="Glucocorticoid receptor-like (DNA-binding domain)"/>
    <property type="match status" value="1"/>
</dbReference>
<dbReference type="EMBL" id="JAKMXF010000325">
    <property type="protein sequence ID" value="KAI6648812.1"/>
    <property type="molecule type" value="Genomic_DNA"/>
</dbReference>
<dbReference type="PROSITE" id="PS50950">
    <property type="entry name" value="ZF_THAP"/>
    <property type="match status" value="1"/>
</dbReference>
<keyword evidence="1" id="KW-0479">Metal-binding</keyword>
<dbReference type="GO" id="GO:0008270">
    <property type="term" value="F:zinc ion binding"/>
    <property type="evidence" value="ECO:0007669"/>
    <property type="project" value="UniProtKB-KW"/>
</dbReference>
<keyword evidence="4 5" id="KW-0238">DNA-binding</keyword>
<evidence type="ECO:0000256" key="3">
    <source>
        <dbReference type="ARBA" id="ARBA00022833"/>
    </source>
</evidence>
<reference evidence="7 8" key="1">
    <citation type="journal article" date="2023" name="BMC Biol.">
        <title>The compact genome of the sponge Oopsacas minuta (Hexactinellida) is lacking key metazoan core genes.</title>
        <authorList>
            <person name="Santini S."/>
            <person name="Schenkelaars Q."/>
            <person name="Jourda C."/>
            <person name="Duchesne M."/>
            <person name="Belahbib H."/>
            <person name="Rocher C."/>
            <person name="Selva M."/>
            <person name="Riesgo A."/>
            <person name="Vervoort M."/>
            <person name="Leys S.P."/>
            <person name="Kodjabachian L."/>
            <person name="Le Bivic A."/>
            <person name="Borchiellini C."/>
            <person name="Claverie J.M."/>
            <person name="Renard E."/>
        </authorList>
    </citation>
    <scope>NUCLEOTIDE SEQUENCE [LARGE SCALE GENOMIC DNA]</scope>
    <source>
        <strain evidence="7">SPO-2</strain>
    </source>
</reference>
<keyword evidence="8" id="KW-1185">Reference proteome</keyword>
<dbReference type="Pfam" id="PF05485">
    <property type="entry name" value="THAP"/>
    <property type="match status" value="1"/>
</dbReference>
<accession>A0AAV7JIP7</accession>
<keyword evidence="2 5" id="KW-0863">Zinc-finger</keyword>
<comment type="caution">
    <text evidence="7">The sequence shown here is derived from an EMBL/GenBank/DDBJ whole genome shotgun (WGS) entry which is preliminary data.</text>
</comment>
<dbReference type="InterPro" id="IPR006612">
    <property type="entry name" value="THAP_Znf"/>
</dbReference>
<evidence type="ECO:0000256" key="5">
    <source>
        <dbReference type="PROSITE-ProRule" id="PRU00309"/>
    </source>
</evidence>
<evidence type="ECO:0000256" key="4">
    <source>
        <dbReference type="ARBA" id="ARBA00023125"/>
    </source>
</evidence>
<gene>
    <name evidence="7" type="ORF">LOD99_7074</name>
</gene>
<evidence type="ECO:0000256" key="2">
    <source>
        <dbReference type="ARBA" id="ARBA00022771"/>
    </source>
</evidence>